<keyword evidence="2" id="KW-1185">Reference proteome</keyword>
<evidence type="ECO:0000313" key="2">
    <source>
        <dbReference type="Proteomes" id="UP001590951"/>
    </source>
</evidence>
<sequence>MQSLYQQFTESQHYTCEGEPNAPPAYEPRELALPVLNRQSPWWEREVRRFLCSGQIELIPRLLQFHFFGHKNSLYDALPDCETSRLNEILAWLTVEGTNPEGQRIEIIEKIVKRVERTCSSLHLFKLVWTWRPCQTDLDVEKIADVINQGSMSLLADTWFEECWRHALGYTEPSVENLVSQHRCIAWRIRSYLDENPIMRGTYHQVEQKLRNRNPLAHQAVMYSLLPETPANICLDLICEPLRYFVENPTLSLSAILLRLPILAERFDYIYRGAFFHLWPPRFTIEMDTFDALIADSPPLEYAKEMPLSDRLKFDSLSLQTLRARGPQFQQIFQRGCSFSIEVAACGKAHPRLNYRLNEIAQGLYDCCNWYRLGDLVCGQQRAGLNSVYSDLFDPTDNFAVYRAEMEERPGLPFLAPYLREDYPTGDADIFKTSTSRMEEPVLSRPTTLSRFLGFVTLKRSSK</sequence>
<reference evidence="1 2" key="1">
    <citation type="submission" date="2024-09" db="EMBL/GenBank/DDBJ databases">
        <title>Rethinking Asexuality: The Enigmatic Case of Functional Sexual Genes in Lepraria (Stereocaulaceae).</title>
        <authorList>
            <person name="Doellman M."/>
            <person name="Sun Y."/>
            <person name="Barcenas-Pena A."/>
            <person name="Lumbsch H.T."/>
            <person name="Grewe F."/>
        </authorList>
    </citation>
    <scope>NUCLEOTIDE SEQUENCE [LARGE SCALE GENOMIC DNA]</scope>
    <source>
        <strain evidence="1 2">Grewe 0041</strain>
    </source>
</reference>
<evidence type="ECO:0000313" key="1">
    <source>
        <dbReference type="EMBL" id="KAL2049578.1"/>
    </source>
</evidence>
<organism evidence="1 2">
    <name type="scientific">Lepraria finkii</name>
    <dbReference type="NCBI Taxonomy" id="1340010"/>
    <lineage>
        <taxon>Eukaryota</taxon>
        <taxon>Fungi</taxon>
        <taxon>Dikarya</taxon>
        <taxon>Ascomycota</taxon>
        <taxon>Pezizomycotina</taxon>
        <taxon>Lecanoromycetes</taxon>
        <taxon>OSLEUM clade</taxon>
        <taxon>Lecanoromycetidae</taxon>
        <taxon>Lecanorales</taxon>
        <taxon>Lecanorineae</taxon>
        <taxon>Stereocaulaceae</taxon>
        <taxon>Lepraria</taxon>
    </lineage>
</organism>
<accession>A0ABR4AWR5</accession>
<proteinExistence type="predicted"/>
<dbReference type="Proteomes" id="UP001590951">
    <property type="component" value="Unassembled WGS sequence"/>
</dbReference>
<name>A0ABR4AWR5_9LECA</name>
<protein>
    <submittedName>
        <fullName evidence="1">Uncharacterized protein</fullName>
    </submittedName>
</protein>
<gene>
    <name evidence="1" type="ORF">ABVK25_010157</name>
</gene>
<comment type="caution">
    <text evidence="1">The sequence shown here is derived from an EMBL/GenBank/DDBJ whole genome shotgun (WGS) entry which is preliminary data.</text>
</comment>
<dbReference type="EMBL" id="JBHFEH010000061">
    <property type="protein sequence ID" value="KAL2049578.1"/>
    <property type="molecule type" value="Genomic_DNA"/>
</dbReference>